<evidence type="ECO:0000313" key="4">
    <source>
        <dbReference type="Proteomes" id="UP001362999"/>
    </source>
</evidence>
<sequence>MTVLPIHNHSSVSATEILDGWNNPKDSAHALAVSEQDLEIPANLTVPQFIFDYEHFARLQHYPDTPWLIDSGSGRSYQRNELRDRTRALAQAISIRYDIVCVISQNHCGDTTNPAFTAEEFSLQFTAAKPTLFFVQPDILKTVIAAGAPAERIVVFNTTPIDAAPSIQDLVEFGMVSSPETFVEFNLGPEEGKTRTAILFPSSGTTGVPKLISVSHYAFIANVLQAAVYNAGTGKERIPVAQRRYKPGDVSLAVLPFFHILGLLINLHHALYSGMSVVTAAKFSLGPTVKTIEKYKITHLLLVPPMVVLFTKKLGVDVPELQSIRMVSIAGAPLNNALVLRFAQAIPQSVIGQIYGMTEAGALTAPSLTAKIATAGTSSSGVTSASVGKLLPGVVWKVVKPDGKLAARGEKGELWVRTPSMAAGYHNNEESWQDTFVDGWLRSGDEVYIDETDEMFVVQRLKDFMKVKGFRVNPEELESQLLQHADVSDCCVVPVADEFSGEIPKAFVVLTPAARARLDADTAQRATLEAELLQHVADHKVTYKHLGGGIEFCEEIPKTASGKILRRLLRDRPQINNVEVTVKA</sequence>
<dbReference type="Pfam" id="PF13193">
    <property type="entry name" value="AMP-binding_C"/>
    <property type="match status" value="1"/>
</dbReference>
<accession>A0AAW0E2A2</accession>
<dbReference type="Pfam" id="PF00501">
    <property type="entry name" value="AMP-binding"/>
    <property type="match status" value="1"/>
</dbReference>
<dbReference type="InterPro" id="IPR045851">
    <property type="entry name" value="AMP-bd_C_sf"/>
</dbReference>
<evidence type="ECO:0000259" key="2">
    <source>
        <dbReference type="Pfam" id="PF13193"/>
    </source>
</evidence>
<dbReference type="EMBL" id="JAWWNJ010000004">
    <property type="protein sequence ID" value="KAK7057601.1"/>
    <property type="molecule type" value="Genomic_DNA"/>
</dbReference>
<feature type="domain" description="AMP-binding enzyme C-terminal" evidence="2">
    <location>
        <begin position="476"/>
        <end position="563"/>
    </location>
</feature>
<dbReference type="InterPro" id="IPR025110">
    <property type="entry name" value="AMP-bd_C"/>
</dbReference>
<comment type="caution">
    <text evidence="3">The sequence shown here is derived from an EMBL/GenBank/DDBJ whole genome shotgun (WGS) entry which is preliminary data.</text>
</comment>
<feature type="domain" description="AMP-dependent synthetase/ligase" evidence="1">
    <location>
        <begin position="111"/>
        <end position="426"/>
    </location>
</feature>
<keyword evidence="4" id="KW-1185">Reference proteome</keyword>
<dbReference type="Proteomes" id="UP001362999">
    <property type="component" value="Unassembled WGS sequence"/>
</dbReference>
<dbReference type="PROSITE" id="PS00455">
    <property type="entry name" value="AMP_BINDING"/>
    <property type="match status" value="1"/>
</dbReference>
<dbReference type="InterPro" id="IPR000873">
    <property type="entry name" value="AMP-dep_synth/lig_dom"/>
</dbReference>
<dbReference type="PANTHER" id="PTHR24096:SF422">
    <property type="entry name" value="BCDNA.GH02901"/>
    <property type="match status" value="1"/>
</dbReference>
<gene>
    <name evidence="3" type="ORF">R3P38DRAFT_2841972</name>
</gene>
<dbReference type="GO" id="GO:0016405">
    <property type="term" value="F:CoA-ligase activity"/>
    <property type="evidence" value="ECO:0007669"/>
    <property type="project" value="TreeGrafter"/>
</dbReference>
<evidence type="ECO:0000313" key="3">
    <source>
        <dbReference type="EMBL" id="KAK7057601.1"/>
    </source>
</evidence>
<protein>
    <submittedName>
        <fullName evidence="3">Acetyl-CoA synthetase-like protein</fullName>
    </submittedName>
</protein>
<dbReference type="Gene3D" id="3.30.300.30">
    <property type="match status" value="1"/>
</dbReference>
<dbReference type="SUPFAM" id="SSF56801">
    <property type="entry name" value="Acetyl-CoA synthetase-like"/>
    <property type="match status" value="1"/>
</dbReference>
<dbReference type="Gene3D" id="3.40.50.12780">
    <property type="entry name" value="N-terminal domain of ligase-like"/>
    <property type="match status" value="1"/>
</dbReference>
<dbReference type="AlphaFoldDB" id="A0AAW0E2A2"/>
<dbReference type="InterPro" id="IPR020845">
    <property type="entry name" value="AMP-binding_CS"/>
</dbReference>
<proteinExistence type="predicted"/>
<evidence type="ECO:0000259" key="1">
    <source>
        <dbReference type="Pfam" id="PF00501"/>
    </source>
</evidence>
<dbReference type="InterPro" id="IPR042099">
    <property type="entry name" value="ANL_N_sf"/>
</dbReference>
<name>A0AAW0E2A2_9AGAR</name>
<reference evidence="3 4" key="1">
    <citation type="journal article" date="2024" name="J Genomics">
        <title>Draft genome sequencing and assembly of Favolaschia claudopus CIRM-BRFM 2984 isolated from oak limbs.</title>
        <authorList>
            <person name="Navarro D."/>
            <person name="Drula E."/>
            <person name="Chaduli D."/>
            <person name="Cazenave R."/>
            <person name="Ahrendt S."/>
            <person name="Wang J."/>
            <person name="Lipzen A."/>
            <person name="Daum C."/>
            <person name="Barry K."/>
            <person name="Grigoriev I.V."/>
            <person name="Favel A."/>
            <person name="Rosso M.N."/>
            <person name="Martin F."/>
        </authorList>
    </citation>
    <scope>NUCLEOTIDE SEQUENCE [LARGE SCALE GENOMIC DNA]</scope>
    <source>
        <strain evidence="3 4">CIRM-BRFM 2984</strain>
    </source>
</reference>
<organism evidence="3 4">
    <name type="scientific">Favolaschia claudopus</name>
    <dbReference type="NCBI Taxonomy" id="2862362"/>
    <lineage>
        <taxon>Eukaryota</taxon>
        <taxon>Fungi</taxon>
        <taxon>Dikarya</taxon>
        <taxon>Basidiomycota</taxon>
        <taxon>Agaricomycotina</taxon>
        <taxon>Agaricomycetes</taxon>
        <taxon>Agaricomycetidae</taxon>
        <taxon>Agaricales</taxon>
        <taxon>Marasmiineae</taxon>
        <taxon>Mycenaceae</taxon>
        <taxon>Favolaschia</taxon>
    </lineage>
</organism>
<dbReference type="PANTHER" id="PTHR24096">
    <property type="entry name" value="LONG-CHAIN-FATTY-ACID--COA LIGASE"/>
    <property type="match status" value="1"/>
</dbReference>